<dbReference type="GeneID" id="106610275"/>
<feature type="region of interest" description="Disordered" evidence="1">
    <location>
        <begin position="50"/>
        <end position="69"/>
    </location>
</feature>
<feature type="compositionally biased region" description="Polar residues" evidence="1">
    <location>
        <begin position="247"/>
        <end position="273"/>
    </location>
</feature>
<accession>A0ABM3F656</accession>
<dbReference type="RefSeq" id="XP_045578790.1">
    <property type="nucleotide sequence ID" value="XM_045722834.1"/>
</dbReference>
<keyword evidence="2" id="KW-1185">Reference proteome</keyword>
<organism evidence="2 3">
    <name type="scientific">Salmo salar</name>
    <name type="common">Atlantic salmon</name>
    <dbReference type="NCBI Taxonomy" id="8030"/>
    <lineage>
        <taxon>Eukaryota</taxon>
        <taxon>Metazoa</taxon>
        <taxon>Chordata</taxon>
        <taxon>Craniata</taxon>
        <taxon>Vertebrata</taxon>
        <taxon>Euteleostomi</taxon>
        <taxon>Actinopterygii</taxon>
        <taxon>Neopterygii</taxon>
        <taxon>Teleostei</taxon>
        <taxon>Protacanthopterygii</taxon>
        <taxon>Salmoniformes</taxon>
        <taxon>Salmonidae</taxon>
        <taxon>Salmoninae</taxon>
        <taxon>Salmo</taxon>
    </lineage>
</organism>
<protein>
    <submittedName>
        <fullName evidence="3">Hemogen isoform X1</fullName>
    </submittedName>
</protein>
<dbReference type="Proteomes" id="UP001652741">
    <property type="component" value="Chromosome ssa08"/>
</dbReference>
<evidence type="ECO:0000256" key="1">
    <source>
        <dbReference type="SAM" id="MobiDB-lite"/>
    </source>
</evidence>
<gene>
    <name evidence="3" type="primary">LOC106610275</name>
</gene>
<evidence type="ECO:0000313" key="3">
    <source>
        <dbReference type="RefSeq" id="XP_045578790.1"/>
    </source>
</evidence>
<feature type="region of interest" description="Disordered" evidence="1">
    <location>
        <begin position="101"/>
        <end position="137"/>
    </location>
</feature>
<sequence length="294" mass="32677">MVMVNQIMIFWGAGLANRHNFYQRFYPSLLACPSQQVTFISTGGKMEGTFDKEKPELEYKNPNDNQGGIQRRLRDRDLLKKRKAEAEEKAINQWVYGVESRRKRARGREEKSSSGRRGRPRKTDPTPELPASQEEPEQEAVIVKVVSKPVEVTPAPTLISLPPFLPVDPSPPESLPVYVPPVPAPIPILAPAPVPVVAPSPMYNPVTAPAPSLLETLYTEGSDQGSDTLDQVLIEDLGPDEKEDVPPSQNNRGTDQGSNEEPSVNVPEQNRVFSTFPRFYTGAPSQDHPPRTFF</sequence>
<evidence type="ECO:0000313" key="2">
    <source>
        <dbReference type="Proteomes" id="UP001652741"/>
    </source>
</evidence>
<reference evidence="3" key="1">
    <citation type="submission" date="2025-08" db="UniProtKB">
        <authorList>
            <consortium name="RefSeq"/>
        </authorList>
    </citation>
    <scope>IDENTIFICATION</scope>
</reference>
<feature type="compositionally biased region" description="Basic and acidic residues" evidence="1">
    <location>
        <begin position="50"/>
        <end position="61"/>
    </location>
</feature>
<proteinExistence type="predicted"/>
<feature type="region of interest" description="Disordered" evidence="1">
    <location>
        <begin position="237"/>
        <end position="294"/>
    </location>
</feature>
<name>A0ABM3F656_SALSA</name>